<organism evidence="7 8">
    <name type="scientific">Trametes pubescens</name>
    <name type="common">White-rot fungus</name>
    <dbReference type="NCBI Taxonomy" id="154538"/>
    <lineage>
        <taxon>Eukaryota</taxon>
        <taxon>Fungi</taxon>
        <taxon>Dikarya</taxon>
        <taxon>Basidiomycota</taxon>
        <taxon>Agaricomycotina</taxon>
        <taxon>Agaricomycetes</taxon>
        <taxon>Polyporales</taxon>
        <taxon>Polyporaceae</taxon>
        <taxon>Trametes</taxon>
    </lineage>
</organism>
<feature type="region of interest" description="Disordered" evidence="5">
    <location>
        <begin position="1"/>
        <end position="23"/>
    </location>
</feature>
<feature type="transmembrane region" description="Helical" evidence="6">
    <location>
        <begin position="227"/>
        <end position="260"/>
    </location>
</feature>
<dbReference type="GO" id="GO:0016020">
    <property type="term" value="C:membrane"/>
    <property type="evidence" value="ECO:0007669"/>
    <property type="project" value="UniProtKB-SubCell"/>
</dbReference>
<dbReference type="AlphaFoldDB" id="A0A1M2VUA7"/>
<evidence type="ECO:0000256" key="4">
    <source>
        <dbReference type="ARBA" id="ARBA00023136"/>
    </source>
</evidence>
<dbReference type="GO" id="GO:0005783">
    <property type="term" value="C:endoplasmic reticulum"/>
    <property type="evidence" value="ECO:0007669"/>
    <property type="project" value="TreeGrafter"/>
</dbReference>
<gene>
    <name evidence="7" type="ORF">TRAPUB_12340</name>
</gene>
<accession>A0A1M2VUA7</accession>
<feature type="transmembrane region" description="Helical" evidence="6">
    <location>
        <begin position="174"/>
        <end position="193"/>
    </location>
</feature>
<feature type="transmembrane region" description="Helical" evidence="6">
    <location>
        <begin position="116"/>
        <end position="135"/>
    </location>
</feature>
<evidence type="ECO:0000313" key="7">
    <source>
        <dbReference type="EMBL" id="OJT11126.1"/>
    </source>
</evidence>
<dbReference type="PANTHER" id="PTHR21389">
    <property type="entry name" value="P53 INDUCED PROTEIN"/>
    <property type="match status" value="1"/>
</dbReference>
<protein>
    <submittedName>
        <fullName evidence="7">Protein EI24-like protein</fullName>
    </submittedName>
</protein>
<keyword evidence="3 6" id="KW-1133">Transmembrane helix</keyword>
<reference evidence="7 8" key="1">
    <citation type="submission" date="2016-10" db="EMBL/GenBank/DDBJ databases">
        <title>Genome sequence of the basidiomycete white-rot fungus Trametes pubescens.</title>
        <authorList>
            <person name="Makela M.R."/>
            <person name="Granchi Z."/>
            <person name="Peng M."/>
            <person name="De Vries R.P."/>
            <person name="Grigoriev I."/>
            <person name="Riley R."/>
            <person name="Hilden K."/>
        </authorList>
    </citation>
    <scope>NUCLEOTIDE SEQUENCE [LARGE SCALE GENOMIC DNA]</scope>
    <source>
        <strain evidence="7 8">FBCC735</strain>
    </source>
</reference>
<dbReference type="InterPro" id="IPR059112">
    <property type="entry name" value="CysZ/EI24"/>
</dbReference>
<dbReference type="OrthoDB" id="266518at2759"/>
<comment type="caution">
    <text evidence="7">The sequence shown here is derived from an EMBL/GenBank/DDBJ whole genome shotgun (WGS) entry which is preliminary data.</text>
</comment>
<evidence type="ECO:0000313" key="8">
    <source>
        <dbReference type="Proteomes" id="UP000184267"/>
    </source>
</evidence>
<evidence type="ECO:0000256" key="1">
    <source>
        <dbReference type="ARBA" id="ARBA00004141"/>
    </source>
</evidence>
<dbReference type="EMBL" id="MNAD01000685">
    <property type="protein sequence ID" value="OJT11126.1"/>
    <property type="molecule type" value="Genomic_DNA"/>
</dbReference>
<evidence type="ECO:0000256" key="6">
    <source>
        <dbReference type="SAM" id="Phobius"/>
    </source>
</evidence>
<keyword evidence="8" id="KW-1185">Reference proteome</keyword>
<proteinExistence type="predicted"/>
<feature type="region of interest" description="Disordered" evidence="5">
    <location>
        <begin position="346"/>
        <end position="415"/>
    </location>
</feature>
<sequence>MSRPPRLARPQYAPPSPSGSTFSQASQYVSSRATYPTFLSLQETAWLQLTCAGRGLVDAFRWDTVIRLIASDSEIRSNVLKSLMLNTVSLVSIYFFDWLLLPLAQGQQKWLHRNVGWFYQVLWLLPVVGISFYLNSSWCTLIAKRTFTLQHGSRAAAQPPNTYSGMLNALATSAYRGVMVCTSVVVSFALAYIPYVGPLAGYYCFEFIWIARGFSLSRRVRHLEERWAYYFAFGLPTSALCMWGSSLANVALFALIFPAVGPLQTPPSARRTYASSQYIIMAIYARPLPVDPYNPSTSVGSRSAVDDVVRYPSPLLPIRIPVFALVIWLNDWIVRILSVGTSGGAPSSVYGGGGKPDARHRRVPSDSVESIEEGEAIELDNVSSRSGAADVGRARVRAGGYGGSSSPGRGGRKYD</sequence>
<feature type="transmembrane region" description="Helical" evidence="6">
    <location>
        <begin position="83"/>
        <end position="104"/>
    </location>
</feature>
<dbReference type="OMA" id="CWVDSYY"/>
<name>A0A1M2VUA7_TRAPU</name>
<dbReference type="PANTHER" id="PTHR21389:SF0">
    <property type="entry name" value="ETOPOSIDE-INDUCED PROTEIN 2.4 HOMOLOG"/>
    <property type="match status" value="1"/>
</dbReference>
<comment type="subcellular location">
    <subcellularLocation>
        <location evidence="1">Membrane</location>
        <topology evidence="1">Multi-pass membrane protein</topology>
    </subcellularLocation>
</comment>
<feature type="compositionally biased region" description="Gly residues" evidence="5">
    <location>
        <begin position="399"/>
        <end position="409"/>
    </location>
</feature>
<evidence type="ECO:0000256" key="2">
    <source>
        <dbReference type="ARBA" id="ARBA00022692"/>
    </source>
</evidence>
<evidence type="ECO:0000256" key="3">
    <source>
        <dbReference type="ARBA" id="ARBA00022989"/>
    </source>
</evidence>
<keyword evidence="2 6" id="KW-0812">Transmembrane</keyword>
<dbReference type="Pfam" id="PF07264">
    <property type="entry name" value="EI24"/>
    <property type="match status" value="1"/>
</dbReference>
<dbReference type="GO" id="GO:0016236">
    <property type="term" value="P:macroautophagy"/>
    <property type="evidence" value="ECO:0007669"/>
    <property type="project" value="TreeGrafter"/>
</dbReference>
<keyword evidence="4 6" id="KW-0472">Membrane</keyword>
<feature type="transmembrane region" description="Helical" evidence="6">
    <location>
        <begin position="199"/>
        <end position="215"/>
    </location>
</feature>
<evidence type="ECO:0000256" key="5">
    <source>
        <dbReference type="SAM" id="MobiDB-lite"/>
    </source>
</evidence>
<feature type="compositionally biased region" description="Acidic residues" evidence="5">
    <location>
        <begin position="369"/>
        <end position="378"/>
    </location>
</feature>
<dbReference type="Proteomes" id="UP000184267">
    <property type="component" value="Unassembled WGS sequence"/>
</dbReference>